<reference evidence="2" key="1">
    <citation type="journal article" date="2014" name="Int. J. Syst. Evol. Microbiol.">
        <title>Complete genome sequence of Corynebacterium casei LMG S-19264T (=DSM 44701T), isolated from a smear-ripened cheese.</title>
        <authorList>
            <consortium name="US DOE Joint Genome Institute (JGI-PGF)"/>
            <person name="Walter F."/>
            <person name="Albersmeier A."/>
            <person name="Kalinowski J."/>
            <person name="Ruckert C."/>
        </authorList>
    </citation>
    <scope>NUCLEOTIDE SEQUENCE</scope>
    <source>
        <strain evidence="2">CGMCC 1.15367</strain>
    </source>
</reference>
<feature type="compositionally biased region" description="Basic and acidic residues" evidence="1">
    <location>
        <begin position="57"/>
        <end position="70"/>
    </location>
</feature>
<gene>
    <name evidence="2" type="ORF">GCM10011390_20350</name>
</gene>
<sequence length="70" mass="7854">MPDGASRRDKKGLGRGRTQPHAPHSIRRTSDRVKGPVPVDPTDAPIRWTGRRAMSPENHRIRQIDAEPIP</sequence>
<evidence type="ECO:0000313" key="3">
    <source>
        <dbReference type="Proteomes" id="UP000644699"/>
    </source>
</evidence>
<accession>A0A916ZJT5</accession>
<comment type="caution">
    <text evidence="2">The sequence shown here is derived from an EMBL/GenBank/DDBJ whole genome shotgun (WGS) entry which is preliminary data.</text>
</comment>
<feature type="region of interest" description="Disordered" evidence="1">
    <location>
        <begin position="1"/>
        <end position="70"/>
    </location>
</feature>
<dbReference type="Proteomes" id="UP000644699">
    <property type="component" value="Unassembled WGS sequence"/>
</dbReference>
<protein>
    <submittedName>
        <fullName evidence="2">Uncharacterized protein</fullName>
    </submittedName>
</protein>
<evidence type="ECO:0000256" key="1">
    <source>
        <dbReference type="SAM" id="MobiDB-lite"/>
    </source>
</evidence>
<keyword evidence="3" id="KW-1185">Reference proteome</keyword>
<dbReference type="EMBL" id="BMIQ01000003">
    <property type="protein sequence ID" value="GGE01401.1"/>
    <property type="molecule type" value="Genomic_DNA"/>
</dbReference>
<dbReference type="AlphaFoldDB" id="A0A916ZJT5"/>
<evidence type="ECO:0000313" key="2">
    <source>
        <dbReference type="EMBL" id="GGE01401.1"/>
    </source>
</evidence>
<organism evidence="2 3">
    <name type="scientific">Aureimonas endophytica</name>
    <dbReference type="NCBI Taxonomy" id="2027858"/>
    <lineage>
        <taxon>Bacteria</taxon>
        <taxon>Pseudomonadati</taxon>
        <taxon>Pseudomonadota</taxon>
        <taxon>Alphaproteobacteria</taxon>
        <taxon>Hyphomicrobiales</taxon>
        <taxon>Aurantimonadaceae</taxon>
        <taxon>Aureimonas</taxon>
    </lineage>
</organism>
<name>A0A916ZJT5_9HYPH</name>
<proteinExistence type="predicted"/>
<reference evidence="2" key="2">
    <citation type="submission" date="2020-09" db="EMBL/GenBank/DDBJ databases">
        <authorList>
            <person name="Sun Q."/>
            <person name="Zhou Y."/>
        </authorList>
    </citation>
    <scope>NUCLEOTIDE SEQUENCE</scope>
    <source>
        <strain evidence="2">CGMCC 1.15367</strain>
    </source>
</reference>